<dbReference type="EMBL" id="JOJR01000016">
    <property type="protein sequence ID" value="RCN51159.1"/>
    <property type="molecule type" value="Genomic_DNA"/>
</dbReference>
<dbReference type="AlphaFoldDB" id="A0A368H6A1"/>
<feature type="chain" id="PRO_5016628741" description="Secreted protein" evidence="1">
    <location>
        <begin position="25"/>
        <end position="239"/>
    </location>
</feature>
<evidence type="ECO:0000313" key="3">
    <source>
        <dbReference type="Proteomes" id="UP000252519"/>
    </source>
</evidence>
<name>A0A368H6A1_ANCCA</name>
<evidence type="ECO:0000313" key="2">
    <source>
        <dbReference type="EMBL" id="RCN51159.1"/>
    </source>
</evidence>
<accession>A0A368H6A1</accession>
<evidence type="ECO:0000256" key="1">
    <source>
        <dbReference type="SAM" id="SignalP"/>
    </source>
</evidence>
<feature type="signal peptide" evidence="1">
    <location>
        <begin position="1"/>
        <end position="24"/>
    </location>
</feature>
<dbReference type="Proteomes" id="UP000252519">
    <property type="component" value="Unassembled WGS sequence"/>
</dbReference>
<reference evidence="2 3" key="1">
    <citation type="submission" date="2014-10" db="EMBL/GenBank/DDBJ databases">
        <title>Draft genome of the hookworm Ancylostoma caninum.</title>
        <authorList>
            <person name="Mitreva M."/>
        </authorList>
    </citation>
    <scope>NUCLEOTIDE SEQUENCE [LARGE SCALE GENOMIC DNA]</scope>
    <source>
        <strain evidence="2 3">Baltimore</strain>
    </source>
</reference>
<dbReference type="OrthoDB" id="5886403at2759"/>
<organism evidence="2 3">
    <name type="scientific">Ancylostoma caninum</name>
    <name type="common">Dog hookworm</name>
    <dbReference type="NCBI Taxonomy" id="29170"/>
    <lineage>
        <taxon>Eukaryota</taxon>
        <taxon>Metazoa</taxon>
        <taxon>Ecdysozoa</taxon>
        <taxon>Nematoda</taxon>
        <taxon>Chromadorea</taxon>
        <taxon>Rhabditida</taxon>
        <taxon>Rhabditina</taxon>
        <taxon>Rhabditomorpha</taxon>
        <taxon>Strongyloidea</taxon>
        <taxon>Ancylostomatidae</taxon>
        <taxon>Ancylostomatinae</taxon>
        <taxon>Ancylostoma</taxon>
    </lineage>
</organism>
<protein>
    <recommendedName>
        <fullName evidence="4">Secreted protein</fullName>
    </recommendedName>
</protein>
<comment type="caution">
    <text evidence="2">The sequence shown here is derived from an EMBL/GenBank/DDBJ whole genome shotgun (WGS) entry which is preliminary data.</text>
</comment>
<keyword evidence="3" id="KW-1185">Reference proteome</keyword>
<evidence type="ECO:0008006" key="4">
    <source>
        <dbReference type="Google" id="ProtNLM"/>
    </source>
</evidence>
<sequence>MDSPPYRNVALLATIMQIAFACLAVNNGDSEPPTSSPQPICSQCPAVYVPNCNGLTGRHLCLTSTQAQVHRTEVAGKCIFNYTCPEPTAAYAWPLIGDGPIVITGELHCNAPNHIWRNTKYGPISKMGCMSQARTRCGGCVDIYEPRDPCPVSSCAPRRHVGLSVYRDPSNRKRCLLHFLCPVGTEPYIFEGVGKGYVKAPEGTTLTCTDNGPGSSWYAMLAPPFEDAYVEHISCFSAT</sequence>
<keyword evidence="1" id="KW-0732">Signal</keyword>
<gene>
    <name evidence="2" type="ORF">ANCCAN_02725</name>
</gene>
<proteinExistence type="predicted"/>
<dbReference type="PROSITE" id="PS51257">
    <property type="entry name" value="PROKAR_LIPOPROTEIN"/>
    <property type="match status" value="1"/>
</dbReference>